<dbReference type="Proteomes" id="UP000179807">
    <property type="component" value="Unassembled WGS sequence"/>
</dbReference>
<accession>A0A1J4L0K2</accession>
<proteinExistence type="predicted"/>
<comment type="caution">
    <text evidence="2">The sequence shown here is derived from an EMBL/GenBank/DDBJ whole genome shotgun (WGS) entry which is preliminary data.</text>
</comment>
<gene>
    <name evidence="2" type="ORF">TRFO_12813</name>
</gene>
<name>A0A1J4L0K2_9EUKA</name>
<dbReference type="GeneID" id="94831568"/>
<keyword evidence="1" id="KW-0812">Transmembrane</keyword>
<organism evidence="2 3">
    <name type="scientific">Tritrichomonas foetus</name>
    <dbReference type="NCBI Taxonomy" id="1144522"/>
    <lineage>
        <taxon>Eukaryota</taxon>
        <taxon>Metamonada</taxon>
        <taxon>Parabasalia</taxon>
        <taxon>Tritrichomonadida</taxon>
        <taxon>Tritrichomonadidae</taxon>
        <taxon>Tritrichomonas</taxon>
    </lineage>
</organism>
<keyword evidence="1" id="KW-1133">Transmembrane helix</keyword>
<feature type="transmembrane region" description="Helical" evidence="1">
    <location>
        <begin position="144"/>
        <end position="164"/>
    </location>
</feature>
<dbReference type="RefSeq" id="XP_068370066.1">
    <property type="nucleotide sequence ID" value="XM_068496864.1"/>
</dbReference>
<sequence>MSNGCIFFLIMILYVTVALSALVSSFGFLIYNGIYWGRIHGLFNLIPTKFGHLNHLWKLSLSSWVLGLIVPLLGPTIPAILIMIWTTPSQCISNEQQFIQAVKTQSSFGETWMNYMKSHTDPIPEWENSKWFKDWFYARCDKPFIYNAAFLACFVYPFIGLIIVRVITSITNKRNGYEKQN</sequence>
<keyword evidence="1" id="KW-0472">Membrane</keyword>
<keyword evidence="3" id="KW-1185">Reference proteome</keyword>
<feature type="transmembrane region" description="Helical" evidence="1">
    <location>
        <begin position="64"/>
        <end position="85"/>
    </location>
</feature>
<evidence type="ECO:0000313" key="3">
    <source>
        <dbReference type="Proteomes" id="UP000179807"/>
    </source>
</evidence>
<evidence type="ECO:0000313" key="2">
    <source>
        <dbReference type="EMBL" id="OHT16930.1"/>
    </source>
</evidence>
<reference evidence="2" key="1">
    <citation type="submission" date="2016-10" db="EMBL/GenBank/DDBJ databases">
        <authorList>
            <person name="Benchimol M."/>
            <person name="Almeida L.G."/>
            <person name="Vasconcelos A.T."/>
            <person name="Perreira-Neves A."/>
            <person name="Rosa I.A."/>
            <person name="Tasca T."/>
            <person name="Bogo M.R."/>
            <person name="de Souza W."/>
        </authorList>
    </citation>
    <scope>NUCLEOTIDE SEQUENCE [LARGE SCALE GENOMIC DNA]</scope>
    <source>
        <strain evidence="2">K</strain>
    </source>
</reference>
<dbReference type="AlphaFoldDB" id="A0A1J4L0K2"/>
<feature type="transmembrane region" description="Helical" evidence="1">
    <location>
        <begin position="6"/>
        <end position="31"/>
    </location>
</feature>
<dbReference type="EMBL" id="MLAK01000057">
    <property type="protein sequence ID" value="OHT16930.1"/>
    <property type="molecule type" value="Genomic_DNA"/>
</dbReference>
<protein>
    <recommendedName>
        <fullName evidence="4">Transmembrane protein</fullName>
    </recommendedName>
</protein>
<evidence type="ECO:0008006" key="4">
    <source>
        <dbReference type="Google" id="ProtNLM"/>
    </source>
</evidence>
<dbReference type="VEuPathDB" id="TrichDB:TRFO_12813"/>
<evidence type="ECO:0000256" key="1">
    <source>
        <dbReference type="SAM" id="Phobius"/>
    </source>
</evidence>